<gene>
    <name evidence="1" type="ORF">UFOVP972_92</name>
</gene>
<organism evidence="1">
    <name type="scientific">uncultured Caudovirales phage</name>
    <dbReference type="NCBI Taxonomy" id="2100421"/>
    <lineage>
        <taxon>Viruses</taxon>
        <taxon>Duplodnaviria</taxon>
        <taxon>Heunggongvirae</taxon>
        <taxon>Uroviricota</taxon>
        <taxon>Caudoviricetes</taxon>
        <taxon>Peduoviridae</taxon>
        <taxon>Maltschvirus</taxon>
        <taxon>Maltschvirus maltsch</taxon>
    </lineage>
</organism>
<sequence length="100" mass="12264">MIARKPFVTWLRDLESEIIIDRDGIHFFQWTLEDEYEARLSEALEYFSSRPDYLRQECIEHLIELDLLETRFIQIEEYEKCAAIRDLRLELGARYREYLD</sequence>
<name>A0A6J5Q5S3_9CAUD</name>
<dbReference type="EMBL" id="LR796923">
    <property type="protein sequence ID" value="CAB4174934.1"/>
    <property type="molecule type" value="Genomic_DNA"/>
</dbReference>
<protein>
    <submittedName>
        <fullName evidence="1">Uncharacterized protein</fullName>
    </submittedName>
</protein>
<reference evidence="1" key="1">
    <citation type="submission" date="2020-05" db="EMBL/GenBank/DDBJ databases">
        <authorList>
            <person name="Chiriac C."/>
            <person name="Salcher M."/>
            <person name="Ghai R."/>
            <person name="Kavagutti S V."/>
        </authorList>
    </citation>
    <scope>NUCLEOTIDE SEQUENCE</scope>
</reference>
<accession>A0A6J5Q5S3</accession>
<evidence type="ECO:0000313" key="1">
    <source>
        <dbReference type="EMBL" id="CAB4174934.1"/>
    </source>
</evidence>
<proteinExistence type="predicted"/>